<sequence>MFDYVNQLTQYYRQNGEARFNWTPNRVATPNQVANQLTQTKFFDCTQIEDYAWEAMKDMFPDKDTPPNEDCILPAPSIAFFINGTEADGSQEPLLFTLQLEGKKHDVFDIDGNIKDISWHNFSVMIHTANEKEVNKLSGTKNFVCPQVCGVIHSEETEDGIIKNFEMPVPNKQFDVYGKQENQDWQMSKFIYTQYMCTLLSIINQPRFVETQPASINRAARRRSKLAMGMATDAWHRVSWNIDKPVKARTPHDKNYHKLPLHFRRGHWKNAKEHHPKSVLRNGKWKTWINGYWAGHPAFGFKKQYWRPTKKVA</sequence>
<reference evidence="1 2" key="1">
    <citation type="journal article" date="2018" name="Nat. Biotechnol.">
        <title>A standardized bacterial taxonomy based on genome phylogeny substantially revises the tree of life.</title>
        <authorList>
            <person name="Parks D.H."/>
            <person name="Chuvochina M."/>
            <person name="Waite D.W."/>
            <person name="Rinke C."/>
            <person name="Skarshewski A."/>
            <person name="Chaumeil P.A."/>
            <person name="Hugenholtz P."/>
        </authorList>
    </citation>
    <scope>NUCLEOTIDE SEQUENCE [LARGE SCALE GENOMIC DNA]</scope>
    <source>
        <strain evidence="1">UBA10227</strain>
    </source>
</reference>
<protein>
    <submittedName>
        <fullName evidence="1">Uncharacterized protein</fullName>
    </submittedName>
</protein>
<dbReference type="AlphaFoldDB" id="A0A3D6BSS9"/>
<evidence type="ECO:0000313" key="1">
    <source>
        <dbReference type="EMBL" id="HCY82316.1"/>
    </source>
</evidence>
<evidence type="ECO:0000313" key="2">
    <source>
        <dbReference type="Proteomes" id="UP000263268"/>
    </source>
</evidence>
<dbReference type="EMBL" id="DPRK01000197">
    <property type="protein sequence ID" value="HCY82316.1"/>
    <property type="molecule type" value="Genomic_DNA"/>
</dbReference>
<gene>
    <name evidence="1" type="ORF">DHV22_12310</name>
</gene>
<comment type="caution">
    <text evidence="1">The sequence shown here is derived from an EMBL/GenBank/DDBJ whole genome shotgun (WGS) entry which is preliminary data.</text>
</comment>
<dbReference type="Proteomes" id="UP000263268">
    <property type="component" value="Unassembled WGS sequence"/>
</dbReference>
<proteinExistence type="predicted"/>
<name>A0A3D6BSS9_9FLAO</name>
<organism evidence="1 2">
    <name type="scientific">Xanthomarina gelatinilytica</name>
    <dbReference type="NCBI Taxonomy" id="1137281"/>
    <lineage>
        <taxon>Bacteria</taxon>
        <taxon>Pseudomonadati</taxon>
        <taxon>Bacteroidota</taxon>
        <taxon>Flavobacteriia</taxon>
        <taxon>Flavobacteriales</taxon>
        <taxon>Flavobacteriaceae</taxon>
        <taxon>Xanthomarina</taxon>
    </lineage>
</organism>
<accession>A0A3D6BSS9</accession>